<reference evidence="14" key="2">
    <citation type="submission" date="2020-09" db="EMBL/GenBank/DDBJ databases">
        <authorList>
            <person name="Sun Q."/>
            <person name="Sedlacek I."/>
        </authorList>
    </citation>
    <scope>NUCLEOTIDE SEQUENCE</scope>
    <source>
        <strain evidence="14">CCM 8711</strain>
    </source>
</reference>
<evidence type="ECO:0000256" key="8">
    <source>
        <dbReference type="ARBA" id="ARBA00023170"/>
    </source>
</evidence>
<dbReference type="GO" id="GO:0009279">
    <property type="term" value="C:cell outer membrane"/>
    <property type="evidence" value="ECO:0007669"/>
    <property type="project" value="UniProtKB-SubCell"/>
</dbReference>
<dbReference type="EMBL" id="BMDO01000004">
    <property type="protein sequence ID" value="GGI50632.1"/>
    <property type="molecule type" value="Genomic_DNA"/>
</dbReference>
<dbReference type="InterPro" id="IPR037066">
    <property type="entry name" value="Plug_dom_sf"/>
</dbReference>
<dbReference type="GO" id="GO:0015344">
    <property type="term" value="F:siderophore uptake transmembrane transporter activity"/>
    <property type="evidence" value="ECO:0007669"/>
    <property type="project" value="TreeGrafter"/>
</dbReference>
<feature type="domain" description="TonB-dependent receptor plug" evidence="13">
    <location>
        <begin position="71"/>
        <end position="166"/>
    </location>
</feature>
<keyword evidence="4 10" id="KW-0812">Transmembrane</keyword>
<accession>A0A917N315</accession>
<evidence type="ECO:0000256" key="3">
    <source>
        <dbReference type="ARBA" id="ARBA00022452"/>
    </source>
</evidence>
<keyword evidence="5" id="KW-0732">Signal</keyword>
<keyword evidence="7 10" id="KW-0472">Membrane</keyword>
<dbReference type="Pfam" id="PF00593">
    <property type="entry name" value="TonB_dep_Rec_b-barrel"/>
    <property type="match status" value="1"/>
</dbReference>
<dbReference type="PANTHER" id="PTHR30069">
    <property type="entry name" value="TONB-DEPENDENT OUTER MEMBRANE RECEPTOR"/>
    <property type="match status" value="1"/>
</dbReference>
<gene>
    <name evidence="14" type="ORF">GCM10011425_18440</name>
</gene>
<evidence type="ECO:0000256" key="6">
    <source>
        <dbReference type="ARBA" id="ARBA00023077"/>
    </source>
</evidence>
<dbReference type="PANTHER" id="PTHR30069:SF29">
    <property type="entry name" value="HEMOGLOBIN AND HEMOGLOBIN-HAPTOGLOBIN-BINDING PROTEIN 1-RELATED"/>
    <property type="match status" value="1"/>
</dbReference>
<dbReference type="PROSITE" id="PS52016">
    <property type="entry name" value="TONB_DEPENDENT_REC_3"/>
    <property type="match status" value="1"/>
</dbReference>
<keyword evidence="2 10" id="KW-0813">Transport</keyword>
<dbReference type="GO" id="GO:0044718">
    <property type="term" value="P:siderophore transmembrane transport"/>
    <property type="evidence" value="ECO:0007669"/>
    <property type="project" value="TreeGrafter"/>
</dbReference>
<dbReference type="InterPro" id="IPR039426">
    <property type="entry name" value="TonB-dep_rcpt-like"/>
</dbReference>
<evidence type="ECO:0000259" key="12">
    <source>
        <dbReference type="Pfam" id="PF00593"/>
    </source>
</evidence>
<dbReference type="SUPFAM" id="SSF56935">
    <property type="entry name" value="Porins"/>
    <property type="match status" value="1"/>
</dbReference>
<dbReference type="Pfam" id="PF07715">
    <property type="entry name" value="Plug"/>
    <property type="match status" value="1"/>
</dbReference>
<evidence type="ECO:0000256" key="9">
    <source>
        <dbReference type="ARBA" id="ARBA00023237"/>
    </source>
</evidence>
<evidence type="ECO:0000256" key="4">
    <source>
        <dbReference type="ARBA" id="ARBA00022692"/>
    </source>
</evidence>
<keyword evidence="9 10" id="KW-0998">Cell outer membrane</keyword>
<name>A0A917N315_9SPHI</name>
<evidence type="ECO:0000313" key="15">
    <source>
        <dbReference type="Proteomes" id="UP000662074"/>
    </source>
</evidence>
<organism evidence="14 15">
    <name type="scientific">Mucilaginibacter galii</name>
    <dbReference type="NCBI Taxonomy" id="2005073"/>
    <lineage>
        <taxon>Bacteria</taxon>
        <taxon>Pseudomonadati</taxon>
        <taxon>Bacteroidota</taxon>
        <taxon>Sphingobacteriia</taxon>
        <taxon>Sphingobacteriales</taxon>
        <taxon>Sphingobacteriaceae</taxon>
        <taxon>Mucilaginibacter</taxon>
    </lineage>
</organism>
<feature type="domain" description="TonB-dependent receptor-like beta-barrel" evidence="12">
    <location>
        <begin position="226"/>
        <end position="667"/>
    </location>
</feature>
<sequence length="693" mass="78477">MKLTVLFTPLKRSGHGLPFQFAVALFAAALWCYAPALAQVKKPVNSQNSDTTRTLKEVQINAKRATVPNISPTSVQVLKGGELQRLNSLSVADALRYFAGVQLKDYGGIGGLKTVNVRSLGTNHTGVFYDGVAIGNAQNGQTDLGRFSLDNLEAVELYNGQKSSLLQPARAYASASTLYLQSKQPHFSNNERTHARVSLRSGSFGLINPALLLEQKLSNTVSGSFSTEWIKANGRYKFRETNGTYDTSATRTNADIDAYRLEAGLNGTRPDSSTWTVKAYLYHSNRGLPGAIVRGRFDYAERQWDNNFFIQTSYKTAGKYYNLLINGKYANDFTRYLNPQYSNINGYLDNRYRQQEAYLSAVNLFHVVPQLDVSLATDLQYNVLKKLDADQYRFVYPERYTMLNAFSAEYHIARFKLQGTILNTLVKEQVKLYSGAANRNIFSPSLSAIWQPFKSNDLHLRGFYKHIFRMPTFNDLYYTLIGNTSLNPEYTTQYDAGITYHKLFEHQHLQKLSVESDVYYNRVKDKIVAIPTTNLFRWTMLNIGLADIRGMDLSIKTTWYGNQKLSWHTGVNYTYQNARDVTRGADSSPLQGQIPYVPKHSGSAIVGLDVSRLQLNYSFIYTGERYNAKDNIAANYVQPWYTHDVSASWLQGYHSCQLKFSGEINNLINQNYDVVIGYPMPGRSYRFTLSISY</sequence>
<dbReference type="Proteomes" id="UP000662074">
    <property type="component" value="Unassembled WGS sequence"/>
</dbReference>
<keyword evidence="8" id="KW-0675">Receptor</keyword>
<evidence type="ECO:0000259" key="13">
    <source>
        <dbReference type="Pfam" id="PF07715"/>
    </source>
</evidence>
<dbReference type="InterPro" id="IPR012910">
    <property type="entry name" value="Plug_dom"/>
</dbReference>
<dbReference type="AlphaFoldDB" id="A0A917N315"/>
<dbReference type="Gene3D" id="2.40.170.20">
    <property type="entry name" value="TonB-dependent receptor, beta-barrel domain"/>
    <property type="match status" value="1"/>
</dbReference>
<dbReference type="RefSeq" id="WP_188415965.1">
    <property type="nucleotide sequence ID" value="NZ_BMDO01000004.1"/>
</dbReference>
<keyword evidence="6 11" id="KW-0798">TonB box</keyword>
<keyword evidence="3 10" id="KW-1134">Transmembrane beta strand</keyword>
<evidence type="ECO:0000256" key="2">
    <source>
        <dbReference type="ARBA" id="ARBA00022448"/>
    </source>
</evidence>
<evidence type="ECO:0000256" key="11">
    <source>
        <dbReference type="RuleBase" id="RU003357"/>
    </source>
</evidence>
<comment type="subcellular location">
    <subcellularLocation>
        <location evidence="1 10">Cell outer membrane</location>
        <topology evidence="1 10">Multi-pass membrane protein</topology>
    </subcellularLocation>
</comment>
<reference evidence="14" key="1">
    <citation type="journal article" date="2014" name="Int. J. Syst. Evol. Microbiol.">
        <title>Complete genome sequence of Corynebacterium casei LMG S-19264T (=DSM 44701T), isolated from a smear-ripened cheese.</title>
        <authorList>
            <consortium name="US DOE Joint Genome Institute (JGI-PGF)"/>
            <person name="Walter F."/>
            <person name="Albersmeier A."/>
            <person name="Kalinowski J."/>
            <person name="Ruckert C."/>
        </authorList>
    </citation>
    <scope>NUCLEOTIDE SEQUENCE</scope>
    <source>
        <strain evidence="14">CCM 8711</strain>
    </source>
</reference>
<evidence type="ECO:0000313" key="14">
    <source>
        <dbReference type="EMBL" id="GGI50632.1"/>
    </source>
</evidence>
<dbReference type="Gene3D" id="2.170.130.10">
    <property type="entry name" value="TonB-dependent receptor, plug domain"/>
    <property type="match status" value="1"/>
</dbReference>
<evidence type="ECO:0000256" key="10">
    <source>
        <dbReference type="PROSITE-ProRule" id="PRU01360"/>
    </source>
</evidence>
<dbReference type="InterPro" id="IPR000531">
    <property type="entry name" value="Beta-barrel_TonB"/>
</dbReference>
<proteinExistence type="inferred from homology"/>
<comment type="caution">
    <text evidence="14">The sequence shown here is derived from an EMBL/GenBank/DDBJ whole genome shotgun (WGS) entry which is preliminary data.</text>
</comment>
<protein>
    <submittedName>
        <fullName evidence="14">Ligand-gated channel</fullName>
    </submittedName>
</protein>
<dbReference type="InterPro" id="IPR036942">
    <property type="entry name" value="Beta-barrel_TonB_sf"/>
</dbReference>
<evidence type="ECO:0000256" key="5">
    <source>
        <dbReference type="ARBA" id="ARBA00022729"/>
    </source>
</evidence>
<keyword evidence="15" id="KW-1185">Reference proteome</keyword>
<comment type="similarity">
    <text evidence="10 11">Belongs to the TonB-dependent receptor family.</text>
</comment>
<evidence type="ECO:0000256" key="7">
    <source>
        <dbReference type="ARBA" id="ARBA00023136"/>
    </source>
</evidence>
<evidence type="ECO:0000256" key="1">
    <source>
        <dbReference type="ARBA" id="ARBA00004571"/>
    </source>
</evidence>